<feature type="domain" description="Solute-binding protein family 5" evidence="6">
    <location>
        <begin position="93"/>
        <end position="455"/>
    </location>
</feature>
<evidence type="ECO:0000256" key="4">
    <source>
        <dbReference type="SAM" id="MobiDB-lite"/>
    </source>
</evidence>
<name>A0ABT9VGT0_9BACI</name>
<dbReference type="Gene3D" id="3.10.105.10">
    <property type="entry name" value="Dipeptide-binding Protein, Domain 3"/>
    <property type="match status" value="1"/>
</dbReference>
<dbReference type="InterPro" id="IPR000914">
    <property type="entry name" value="SBP_5_dom"/>
</dbReference>
<dbReference type="InterPro" id="IPR039424">
    <property type="entry name" value="SBP_5"/>
</dbReference>
<evidence type="ECO:0000256" key="5">
    <source>
        <dbReference type="SAM" id="SignalP"/>
    </source>
</evidence>
<keyword evidence="2" id="KW-0813">Transport</keyword>
<feature type="signal peptide" evidence="5">
    <location>
        <begin position="1"/>
        <end position="18"/>
    </location>
</feature>
<dbReference type="PANTHER" id="PTHR30290:SF9">
    <property type="entry name" value="OLIGOPEPTIDE-BINDING PROTEIN APPA"/>
    <property type="match status" value="1"/>
</dbReference>
<evidence type="ECO:0000313" key="7">
    <source>
        <dbReference type="EMBL" id="MDQ0160158.1"/>
    </source>
</evidence>
<sequence length="537" mass="59878">MKKLSLLLVVLVALVACANEGSSDSEEGEENQTEESAEGETQEQGSNGNNEELVVDLDSTPSSLDPHAANDGISLYVMTNIYDTLVRMNQDLELEPSLAKSYEQVNETTWEFKLREDVTFHDGEPFNAEVVKTNLDRVLDPEVGATLSFLFDMIDEVEVVDEYTVQIHTQYPFSALPAHLAHPGGHMISPESIEADYEGMENGENPLTAVNENPVGTGYYELEEHNSGENVILTKNEDYWGEKPNFERIVFKAVPEESSRVSELMTDEADIIYPVNTDKVSSINESEEGRVKESESASMSYLGFNVEKEPLDNREIRRAINMAIDKEALVEGLMSGVPLPATGPLAPTVNGYSDELEPIEHNVEQAKELLEEEGYGEGFSLDVYVYDKTTADTAVYIQSELEEVNIELNIEQLDIGAYLDLTAQGEHDMLVGSWGTVTLDADYGLYPMFHSENAGSAGNRSFFSNDEVDQLLEEARRSTDEEERLELYEEAQQIIIDESPIVPLYHSVLLAGLSEDIEGFYQYPSSFPYLKDVKKSE</sequence>
<evidence type="ECO:0000256" key="2">
    <source>
        <dbReference type="ARBA" id="ARBA00022448"/>
    </source>
</evidence>
<dbReference type="EMBL" id="JAUSTQ010000009">
    <property type="protein sequence ID" value="MDQ0160158.1"/>
    <property type="molecule type" value="Genomic_DNA"/>
</dbReference>
<dbReference type="PANTHER" id="PTHR30290">
    <property type="entry name" value="PERIPLASMIC BINDING COMPONENT OF ABC TRANSPORTER"/>
    <property type="match status" value="1"/>
</dbReference>
<feature type="compositionally biased region" description="Acidic residues" evidence="4">
    <location>
        <begin position="23"/>
        <end position="41"/>
    </location>
</feature>
<keyword evidence="3 5" id="KW-0732">Signal</keyword>
<dbReference type="Gene3D" id="3.40.190.10">
    <property type="entry name" value="Periplasmic binding protein-like II"/>
    <property type="match status" value="1"/>
</dbReference>
<feature type="chain" id="PRO_5046706358" evidence="5">
    <location>
        <begin position="19"/>
        <end position="537"/>
    </location>
</feature>
<dbReference type="Pfam" id="PF00496">
    <property type="entry name" value="SBP_bac_5"/>
    <property type="match status" value="1"/>
</dbReference>
<dbReference type="Gene3D" id="3.90.76.10">
    <property type="entry name" value="Dipeptide-binding Protein, Domain 1"/>
    <property type="match status" value="1"/>
</dbReference>
<keyword evidence="8" id="KW-1185">Reference proteome</keyword>
<feature type="region of interest" description="Disordered" evidence="4">
    <location>
        <begin position="20"/>
        <end position="69"/>
    </location>
</feature>
<dbReference type="PROSITE" id="PS51257">
    <property type="entry name" value="PROKAR_LIPOPROTEIN"/>
    <property type="match status" value="1"/>
</dbReference>
<evidence type="ECO:0000256" key="1">
    <source>
        <dbReference type="ARBA" id="ARBA00005695"/>
    </source>
</evidence>
<comment type="caution">
    <text evidence="7">The sequence shown here is derived from an EMBL/GenBank/DDBJ whole genome shotgun (WGS) entry which is preliminary data.</text>
</comment>
<evidence type="ECO:0000313" key="8">
    <source>
        <dbReference type="Proteomes" id="UP001224359"/>
    </source>
</evidence>
<organism evidence="7 8">
    <name type="scientific">Alkalibacillus salilacus</name>
    <dbReference type="NCBI Taxonomy" id="284582"/>
    <lineage>
        <taxon>Bacteria</taxon>
        <taxon>Bacillati</taxon>
        <taxon>Bacillota</taxon>
        <taxon>Bacilli</taxon>
        <taxon>Bacillales</taxon>
        <taxon>Bacillaceae</taxon>
        <taxon>Alkalibacillus</taxon>
    </lineage>
</organism>
<evidence type="ECO:0000259" key="6">
    <source>
        <dbReference type="Pfam" id="PF00496"/>
    </source>
</evidence>
<protein>
    <submittedName>
        <fullName evidence="7">Peptide/nickel transport system substrate-binding protein</fullName>
    </submittedName>
</protein>
<dbReference type="SUPFAM" id="SSF53850">
    <property type="entry name" value="Periplasmic binding protein-like II"/>
    <property type="match status" value="1"/>
</dbReference>
<evidence type="ECO:0000256" key="3">
    <source>
        <dbReference type="ARBA" id="ARBA00022729"/>
    </source>
</evidence>
<accession>A0ABT9VGT0</accession>
<dbReference type="Proteomes" id="UP001224359">
    <property type="component" value="Unassembled WGS sequence"/>
</dbReference>
<dbReference type="InterPro" id="IPR030678">
    <property type="entry name" value="Peptide/Ni-bd"/>
</dbReference>
<proteinExistence type="inferred from homology"/>
<reference evidence="7 8" key="1">
    <citation type="submission" date="2023-07" db="EMBL/GenBank/DDBJ databases">
        <title>Genomic Encyclopedia of Type Strains, Phase IV (KMG-IV): sequencing the most valuable type-strain genomes for metagenomic binning, comparative biology and taxonomic classification.</title>
        <authorList>
            <person name="Goeker M."/>
        </authorList>
    </citation>
    <scope>NUCLEOTIDE SEQUENCE [LARGE SCALE GENOMIC DNA]</scope>
    <source>
        <strain evidence="7 8">DSM 16460</strain>
    </source>
</reference>
<dbReference type="PIRSF" id="PIRSF002741">
    <property type="entry name" value="MppA"/>
    <property type="match status" value="1"/>
</dbReference>
<gene>
    <name evidence="7" type="ORF">J2S77_002160</name>
</gene>
<dbReference type="CDD" id="cd08499">
    <property type="entry name" value="PBP2_Ylib_like"/>
    <property type="match status" value="1"/>
</dbReference>
<comment type="similarity">
    <text evidence="1">Belongs to the bacterial solute-binding protein 5 family.</text>
</comment>